<evidence type="ECO:0000313" key="8">
    <source>
        <dbReference type="EMBL" id="MFC6998309.1"/>
    </source>
</evidence>
<dbReference type="Pfam" id="PF04321">
    <property type="entry name" value="RmlD_sub_bind"/>
    <property type="match status" value="1"/>
</dbReference>
<dbReference type="Gene3D" id="3.20.20.80">
    <property type="entry name" value="Glycosidases"/>
    <property type="match status" value="1"/>
</dbReference>
<dbReference type="Gene3D" id="3.40.50.720">
    <property type="entry name" value="NAD(P)-binding Rossmann-like Domain"/>
    <property type="match status" value="1"/>
</dbReference>
<comment type="pathway">
    <text evidence="1 6">Carbohydrate biosynthesis; dTDP-L-rhamnose biosynthesis.</text>
</comment>
<comment type="similarity">
    <text evidence="2 6">Belongs to the dTDP-4-dehydrorhamnose reductase family.</text>
</comment>
<dbReference type="EC" id="1.1.1.133" evidence="3 6"/>
<dbReference type="CDD" id="cd05254">
    <property type="entry name" value="dTDP_HR_like_SDR_e"/>
    <property type="match status" value="1"/>
</dbReference>
<protein>
    <recommendedName>
        <fullName evidence="4 6">dTDP-4-dehydrorhamnose reductase</fullName>
        <ecNumber evidence="3 6">1.1.1.133</ecNumber>
    </recommendedName>
</protein>
<reference evidence="9" key="1">
    <citation type="journal article" date="2019" name="Int. J. Syst. Evol. Microbiol.">
        <title>The Global Catalogue of Microorganisms (GCM) 10K type strain sequencing project: providing services to taxonomists for standard genome sequencing and annotation.</title>
        <authorList>
            <consortium name="The Broad Institute Genomics Platform"/>
            <consortium name="The Broad Institute Genome Sequencing Center for Infectious Disease"/>
            <person name="Wu L."/>
            <person name="Ma J."/>
        </authorList>
    </citation>
    <scope>NUCLEOTIDE SEQUENCE [LARGE SCALE GENOMIC DNA]</scope>
    <source>
        <strain evidence="9">CGMCC 4.7393</strain>
    </source>
</reference>
<keyword evidence="6 8" id="KW-0560">Oxidoreductase</keyword>
<evidence type="ECO:0000256" key="2">
    <source>
        <dbReference type="ARBA" id="ARBA00010944"/>
    </source>
</evidence>
<evidence type="ECO:0000256" key="3">
    <source>
        <dbReference type="ARBA" id="ARBA00012929"/>
    </source>
</evidence>
<dbReference type="PANTHER" id="PTHR10491:SF4">
    <property type="entry name" value="METHIONINE ADENOSYLTRANSFERASE 2 SUBUNIT BETA"/>
    <property type="match status" value="1"/>
</dbReference>
<keyword evidence="9" id="KW-1185">Reference proteome</keyword>
<dbReference type="SUPFAM" id="SSF51445">
    <property type="entry name" value="(Trans)glycosidases"/>
    <property type="match status" value="1"/>
</dbReference>
<evidence type="ECO:0000256" key="4">
    <source>
        <dbReference type="ARBA" id="ARBA00017099"/>
    </source>
</evidence>
<feature type="domain" description="RmlD-like substrate binding" evidence="7">
    <location>
        <begin position="459"/>
        <end position="716"/>
    </location>
</feature>
<proteinExistence type="inferred from homology"/>
<evidence type="ECO:0000256" key="5">
    <source>
        <dbReference type="ARBA" id="ARBA00048200"/>
    </source>
</evidence>
<comment type="function">
    <text evidence="6">Catalyzes the reduction of dTDP-6-deoxy-L-lyxo-4-hexulose to yield dTDP-L-rhamnose.</text>
</comment>
<dbReference type="NCBIfam" id="TIGR01214">
    <property type="entry name" value="rmlD"/>
    <property type="match status" value="1"/>
</dbReference>
<dbReference type="InterPro" id="IPR001360">
    <property type="entry name" value="Glyco_hydro_1"/>
</dbReference>
<keyword evidence="6" id="KW-0521">NADP</keyword>
<dbReference type="InterPro" id="IPR017853">
    <property type="entry name" value="GH"/>
</dbReference>
<dbReference type="Gene3D" id="3.90.25.10">
    <property type="entry name" value="UDP-galactose 4-epimerase, domain 1"/>
    <property type="match status" value="1"/>
</dbReference>
<comment type="caution">
    <text evidence="8">The sequence shown here is derived from an EMBL/GenBank/DDBJ whole genome shotgun (WGS) entry which is preliminary data.</text>
</comment>
<gene>
    <name evidence="8" type="primary">rfbD</name>
    <name evidence="8" type="ORF">ACFQHR_11790</name>
</gene>
<accession>A0ABW2DNS2</accession>
<evidence type="ECO:0000256" key="1">
    <source>
        <dbReference type="ARBA" id="ARBA00004781"/>
    </source>
</evidence>
<dbReference type="RefSeq" id="WP_074988325.1">
    <property type="nucleotide sequence ID" value="NZ_LRML01000003.1"/>
</dbReference>
<evidence type="ECO:0000256" key="6">
    <source>
        <dbReference type="RuleBase" id="RU364082"/>
    </source>
</evidence>
<dbReference type="Pfam" id="PF00232">
    <property type="entry name" value="Glyco_hydro_1"/>
    <property type="match status" value="1"/>
</dbReference>
<dbReference type="SUPFAM" id="SSF51735">
    <property type="entry name" value="NAD(P)-binding Rossmann-fold domains"/>
    <property type="match status" value="1"/>
</dbReference>
<evidence type="ECO:0000259" key="7">
    <source>
        <dbReference type="Pfam" id="PF04321"/>
    </source>
</evidence>
<dbReference type="InterPro" id="IPR005913">
    <property type="entry name" value="dTDP_dehydrorham_reduct"/>
</dbReference>
<dbReference type="PANTHER" id="PTHR10491">
    <property type="entry name" value="DTDP-4-DEHYDRORHAMNOSE REDUCTASE"/>
    <property type="match status" value="1"/>
</dbReference>
<dbReference type="GO" id="GO:0008831">
    <property type="term" value="F:dTDP-4-dehydrorhamnose reductase activity"/>
    <property type="evidence" value="ECO:0007669"/>
    <property type="project" value="UniProtKB-EC"/>
</dbReference>
<dbReference type="InterPro" id="IPR036291">
    <property type="entry name" value="NAD(P)-bd_dom_sf"/>
</dbReference>
<name>A0ABW2DNS2_9BACT</name>
<dbReference type="Proteomes" id="UP001596405">
    <property type="component" value="Unassembled WGS sequence"/>
</dbReference>
<organism evidence="8 9">
    <name type="scientific">Rufibacter roseus</name>
    <dbReference type="NCBI Taxonomy" id="1567108"/>
    <lineage>
        <taxon>Bacteria</taxon>
        <taxon>Pseudomonadati</taxon>
        <taxon>Bacteroidota</taxon>
        <taxon>Cytophagia</taxon>
        <taxon>Cytophagales</taxon>
        <taxon>Hymenobacteraceae</taxon>
        <taxon>Rufibacter</taxon>
    </lineage>
</organism>
<dbReference type="InterPro" id="IPR029903">
    <property type="entry name" value="RmlD-like-bd"/>
</dbReference>
<sequence>MEVPPKSVRMVNIDLWGGVECTINRVGDQYFDQLAQSGHKSRLSDLDLFADLGIKKIRYSVLWESVAPDHPEQQDWSWATERLNKLRALDIDPIVGLLHHGSGPRYTNLLDQDFPQKFAAYARAVAQQFPWVNYYTPVNEPLTTARFSALYGLWYPHAKDDASFLKALLNQIKGTRHAMQAIREINPEAKLVQTDDLGYTQSTPALQYQADFENHRRWLSWDLLCGKVNPQHPLWKYLLAGGIPEAELLDLVKVPCPPEVIGVNYYVTSERYLDEHITDYPLHTHGSNGRHRYADVETVRVGHAQPLGVQNILAQACERYPDSAIAITEAHLCCTREEQMRWLAEVWDSALFLKNQGKNVLAVTAWSLLGAFDWNTLLTEQRGFYEPGVFDVRTGVPEPNAVAKLMKDLSSNAPRHPVLQIDGWWKRTCRTLFPAPPEVPEKWCVADQAALPKTKIEPLLITGATGTLGKAFARICDERGIPYVLLSRQEMDITEEASVEKALQKYGPWAVVNTAGYVRVDQAELEPETCYRENALGPVNLAKHCRARGIQLVTFSSDLVFDGQNKGGYHETDQPNPLNVYGSSKALAEEQVLAAMPKALIIRTSAFFGPWDEHNFVYQALKTIAHKEFFQAADDTYITPTYVPDLVQTTVDLLLDEESGIWHIANSGTYSWAQLAELAATVAGLEPHPWLQPVSQESLDLSALRPANSALATGKRANLPRVEDALLRYLRATEFAFRPSEPLVDTTEDDELLAAHA</sequence>
<dbReference type="EMBL" id="JBHSYQ010000005">
    <property type="protein sequence ID" value="MFC6998309.1"/>
    <property type="molecule type" value="Genomic_DNA"/>
</dbReference>
<evidence type="ECO:0000313" key="9">
    <source>
        <dbReference type="Proteomes" id="UP001596405"/>
    </source>
</evidence>
<comment type="catalytic activity">
    <reaction evidence="5">
        <text>dTDP-beta-L-rhamnose + NADP(+) = dTDP-4-dehydro-beta-L-rhamnose + NADPH + H(+)</text>
        <dbReference type="Rhea" id="RHEA:21796"/>
        <dbReference type="ChEBI" id="CHEBI:15378"/>
        <dbReference type="ChEBI" id="CHEBI:57510"/>
        <dbReference type="ChEBI" id="CHEBI:57783"/>
        <dbReference type="ChEBI" id="CHEBI:58349"/>
        <dbReference type="ChEBI" id="CHEBI:62830"/>
        <dbReference type="EC" id="1.1.1.133"/>
    </reaction>
</comment>